<evidence type="ECO:0000256" key="1">
    <source>
        <dbReference type="SAM" id="MobiDB-lite"/>
    </source>
</evidence>
<dbReference type="RefSeq" id="WP_302709334.1">
    <property type="nucleotide sequence ID" value="NZ_JAULSC010000017.1"/>
</dbReference>
<gene>
    <name evidence="3" type="ORF">QWJ41_15670</name>
</gene>
<evidence type="ECO:0000313" key="4">
    <source>
        <dbReference type="Proteomes" id="UP001168363"/>
    </source>
</evidence>
<name>A0ABT8TT74_9ACTN</name>
<dbReference type="EMBL" id="JAULSC010000017">
    <property type="protein sequence ID" value="MDO3397165.1"/>
    <property type="molecule type" value="Genomic_DNA"/>
</dbReference>
<feature type="compositionally biased region" description="Low complexity" evidence="1">
    <location>
        <begin position="9"/>
        <end position="20"/>
    </location>
</feature>
<dbReference type="Proteomes" id="UP001168363">
    <property type="component" value="Unassembled WGS sequence"/>
</dbReference>
<accession>A0ABT8TT74</accession>
<dbReference type="Gene3D" id="3.40.50.1820">
    <property type="entry name" value="alpha/beta hydrolase"/>
    <property type="match status" value="1"/>
</dbReference>
<keyword evidence="3" id="KW-0378">Hydrolase</keyword>
<reference evidence="3" key="1">
    <citation type="submission" date="2023-06" db="EMBL/GenBank/DDBJ databases">
        <title>Genome sequence of Nocardioides sp. SOB44.</title>
        <authorList>
            <person name="Zhang G."/>
        </authorList>
    </citation>
    <scope>NUCLEOTIDE SEQUENCE</scope>
    <source>
        <strain evidence="3">SOB44</strain>
    </source>
</reference>
<evidence type="ECO:0000259" key="2">
    <source>
        <dbReference type="Pfam" id="PF20408"/>
    </source>
</evidence>
<sequence length="236" mass="24507">MSSHDETSNETSTEVSTVETPHGPGRLVVTPATDEGCRLLLSHGAGVGIDTRDLEALTAALPANGITVARFEQPWRLAGRKVASPPPTLDDGLRAAAAALESSRPTGTPLVVGGRSAGARSAARCARDLGAAGCLALAFPLHPPGRPERSRLDELTGCGVPTLVVQGERDTMGRPEEFPDELPADVVLSVVPGADHGFAVLKRSELTQEEALAVLVETTLEWLVRDVVGSSADGRG</sequence>
<organism evidence="3 4">
    <name type="scientific">Nocardioides cremeus</name>
    <dbReference type="NCBI Taxonomy" id="3058044"/>
    <lineage>
        <taxon>Bacteria</taxon>
        <taxon>Bacillati</taxon>
        <taxon>Actinomycetota</taxon>
        <taxon>Actinomycetes</taxon>
        <taxon>Propionibacteriales</taxon>
        <taxon>Nocardioidaceae</taxon>
        <taxon>Nocardioides</taxon>
    </lineage>
</organism>
<dbReference type="SUPFAM" id="SSF53474">
    <property type="entry name" value="alpha/beta-Hydrolases"/>
    <property type="match status" value="1"/>
</dbReference>
<dbReference type="Pfam" id="PF20408">
    <property type="entry name" value="Abhydrolase_11"/>
    <property type="match status" value="1"/>
</dbReference>
<dbReference type="InterPro" id="IPR046879">
    <property type="entry name" value="KANL3/Tex30_Abhydrolase"/>
</dbReference>
<proteinExistence type="predicted"/>
<dbReference type="InterPro" id="IPR029058">
    <property type="entry name" value="AB_hydrolase_fold"/>
</dbReference>
<feature type="region of interest" description="Disordered" evidence="1">
    <location>
        <begin position="1"/>
        <end position="26"/>
    </location>
</feature>
<protein>
    <submittedName>
        <fullName evidence="3">Hydrolase</fullName>
    </submittedName>
</protein>
<dbReference type="GO" id="GO:0016787">
    <property type="term" value="F:hydrolase activity"/>
    <property type="evidence" value="ECO:0007669"/>
    <property type="project" value="UniProtKB-KW"/>
</dbReference>
<evidence type="ECO:0000313" key="3">
    <source>
        <dbReference type="EMBL" id="MDO3397165.1"/>
    </source>
</evidence>
<keyword evidence="4" id="KW-1185">Reference proteome</keyword>
<dbReference type="PANTHER" id="PTHR13136:SF11">
    <property type="entry name" value="TESTIS-EXPRESSED PROTEIN 30"/>
    <property type="match status" value="1"/>
</dbReference>
<feature type="domain" description="KANL3/Tex30 alpha/beta hydrolase-like" evidence="2">
    <location>
        <begin position="38"/>
        <end position="222"/>
    </location>
</feature>
<dbReference type="PANTHER" id="PTHR13136">
    <property type="entry name" value="TESTIS DEVELOPMENT PROTEIN PRTD"/>
    <property type="match status" value="1"/>
</dbReference>
<dbReference type="InterPro" id="IPR026555">
    <property type="entry name" value="NSL3/Tex30"/>
</dbReference>
<comment type="caution">
    <text evidence="3">The sequence shown here is derived from an EMBL/GenBank/DDBJ whole genome shotgun (WGS) entry which is preliminary data.</text>
</comment>